<dbReference type="Ensembl" id="ENSPEMT00000040837.1">
    <property type="protein sequence ID" value="ENSPEMP00000031568.1"/>
    <property type="gene ID" value="ENSPEMG00000025456.1"/>
</dbReference>
<sequence length="274" mass="31615">MLRREARLRREYLYRKAREDAQRSVQEKKERVKRALEENQLIPTELRREALALQGSLEFDDAGGEGVTSHVDDEYRWAGVEDPKIMITTSRDPSSRLKMFAKAHLVRPARGRGSSGCSHGRVSDSLSPTVGLIVSHLPFGPTAYFTLCNVVMRHDIPDLGTMSEAKPHLITHGFTSRLGKRVSDILRYLFPVPKDDSHRVITFANQDDYISFRHHVYKKTDHRNVELTEVGPRFELKLYMIRLGTLEQEATADVEWRWHPYTNTARKRVFLSTE</sequence>
<evidence type="ECO:0000256" key="5">
    <source>
        <dbReference type="ARBA" id="ARBA00046634"/>
    </source>
</evidence>
<dbReference type="SMART" id="SM00879">
    <property type="entry name" value="Brix"/>
    <property type="match status" value="1"/>
</dbReference>
<name>A0A8C8UH67_PERMB</name>
<evidence type="ECO:0000256" key="3">
    <source>
        <dbReference type="ARBA" id="ARBA00022552"/>
    </source>
</evidence>
<reference evidence="7" key="2">
    <citation type="submission" date="2025-08" db="UniProtKB">
        <authorList>
            <consortium name="Ensembl"/>
        </authorList>
    </citation>
    <scope>IDENTIFICATION</scope>
</reference>
<dbReference type="Pfam" id="PF04427">
    <property type="entry name" value="Brix"/>
    <property type="match status" value="1"/>
</dbReference>
<feature type="domain" description="Brix" evidence="6">
    <location>
        <begin position="83"/>
        <end position="247"/>
    </location>
</feature>
<dbReference type="FunFam" id="3.40.50.10480:FF:000001">
    <property type="entry name" value="IMP4, U3 small nucleolar ribonucleoprotein"/>
    <property type="match status" value="1"/>
</dbReference>
<dbReference type="GO" id="GO:0030515">
    <property type="term" value="F:snoRNA binding"/>
    <property type="evidence" value="ECO:0007669"/>
    <property type="project" value="TreeGrafter"/>
</dbReference>
<dbReference type="GO" id="GO:0006364">
    <property type="term" value="P:rRNA processing"/>
    <property type="evidence" value="ECO:0007669"/>
    <property type="project" value="UniProtKB-KW"/>
</dbReference>
<evidence type="ECO:0000313" key="7">
    <source>
        <dbReference type="Ensembl" id="ENSPEMP00000031568.1"/>
    </source>
</evidence>
<evidence type="ECO:0000256" key="2">
    <source>
        <dbReference type="ARBA" id="ARBA00022517"/>
    </source>
</evidence>
<reference evidence="7 8" key="1">
    <citation type="submission" date="2018-10" db="EMBL/GenBank/DDBJ databases">
        <title>Improved assembly of the deer mouse Peromyscus maniculatus genome.</title>
        <authorList>
            <person name="Lassance J.-M."/>
            <person name="Hoekstra H.E."/>
        </authorList>
    </citation>
    <scope>NUCLEOTIDE SEQUENCE [LARGE SCALE GENOMIC DNA]</scope>
</reference>
<keyword evidence="3" id="KW-0698">rRNA processing</keyword>
<dbReference type="InterPro" id="IPR044281">
    <property type="entry name" value="IMP4/RPF1"/>
</dbReference>
<dbReference type="InterPro" id="IPR007109">
    <property type="entry name" value="Brix"/>
</dbReference>
<comment type="function">
    <text evidence="4">Component of the 60-80S U3 small nucleolar ribonucleoprotein (U3 snoRNP). Required for the early cleavages during pre-18S ribosomal RNA processing. Part of the small subunit (SSU) processome, first precursor of the small eukaryotic ribosomal subunit. During the assembly of the SSU processome in the nucleolus, many ribosome biogenesis factors, an RNA chaperone and ribosomal proteins associate with the nascent pre-rRNA and work in concert to generate RNA folding, modifications, rearrangements and cleavage as well as targeted degradation of pre-ribosomal RNA by the RNA exosome.</text>
</comment>
<accession>A0A8C8UH67</accession>
<dbReference type="GO" id="GO:0042274">
    <property type="term" value="P:ribosomal small subunit biogenesis"/>
    <property type="evidence" value="ECO:0007669"/>
    <property type="project" value="UniProtKB-ARBA"/>
</dbReference>
<keyword evidence="2" id="KW-0690">Ribosome biogenesis</keyword>
<dbReference type="GO" id="GO:0032040">
    <property type="term" value="C:small-subunit processome"/>
    <property type="evidence" value="ECO:0007669"/>
    <property type="project" value="TreeGrafter"/>
</dbReference>
<dbReference type="AlphaFoldDB" id="A0A8C8UH67"/>
<dbReference type="PANTHER" id="PTHR22734:SF2">
    <property type="entry name" value="U3 SMALL NUCLEOLAR RIBONUCLEOPROTEIN PROTEIN IMP4"/>
    <property type="match status" value="1"/>
</dbReference>
<dbReference type="GO" id="GO:0042134">
    <property type="term" value="F:rRNA primary transcript binding"/>
    <property type="evidence" value="ECO:0007669"/>
    <property type="project" value="InterPro"/>
</dbReference>
<dbReference type="SUPFAM" id="SSF52954">
    <property type="entry name" value="Class II aaRS ABD-related"/>
    <property type="match status" value="1"/>
</dbReference>
<organism evidence="7 8">
    <name type="scientific">Peromyscus maniculatus bairdii</name>
    <name type="common">Prairie deer mouse</name>
    <dbReference type="NCBI Taxonomy" id="230844"/>
    <lineage>
        <taxon>Eukaryota</taxon>
        <taxon>Metazoa</taxon>
        <taxon>Chordata</taxon>
        <taxon>Craniata</taxon>
        <taxon>Vertebrata</taxon>
        <taxon>Euteleostomi</taxon>
        <taxon>Mammalia</taxon>
        <taxon>Eutheria</taxon>
        <taxon>Euarchontoglires</taxon>
        <taxon>Glires</taxon>
        <taxon>Rodentia</taxon>
        <taxon>Myomorpha</taxon>
        <taxon>Muroidea</taxon>
        <taxon>Cricetidae</taxon>
        <taxon>Neotominae</taxon>
        <taxon>Peromyscus</taxon>
    </lineage>
</organism>
<dbReference type="PANTHER" id="PTHR22734">
    <property type="entry name" value="U3 SMALL NUCLEOLAR RIBONUCLEOPROTEIN PROTEIN IMP4"/>
    <property type="match status" value="1"/>
</dbReference>
<comment type="subunit">
    <text evidence="5">Part of the small subunit (SSU) processome, composed of more than 70 proteins and the RNA chaperone small nucleolar RNA (snoRNA) U3. Component of a heterotrimeric complex containing IMP3, IMP4 and MPHOSPH10. Interacts with MPHOSPH10.</text>
</comment>
<dbReference type="GeneTree" id="ENSGT00940000153231"/>
<evidence type="ECO:0000259" key="6">
    <source>
        <dbReference type="PROSITE" id="PS50833"/>
    </source>
</evidence>
<keyword evidence="8" id="KW-1185">Reference proteome</keyword>
<dbReference type="Proteomes" id="UP000694547">
    <property type="component" value="Chromosome 6"/>
</dbReference>
<dbReference type="Gene3D" id="3.40.50.10480">
    <property type="entry name" value="Probable brix-domain ribosomal biogenesis protein"/>
    <property type="match status" value="1"/>
</dbReference>
<comment type="subcellular location">
    <subcellularLocation>
        <location evidence="1">Nucleus</location>
        <location evidence="1">Nucleolus</location>
    </subcellularLocation>
</comment>
<dbReference type="PROSITE" id="PS50833">
    <property type="entry name" value="BRIX"/>
    <property type="match status" value="1"/>
</dbReference>
<dbReference type="GO" id="GO:0034457">
    <property type="term" value="C:Mpp10 complex"/>
    <property type="evidence" value="ECO:0007669"/>
    <property type="project" value="UniProtKB-ARBA"/>
</dbReference>
<evidence type="ECO:0000313" key="8">
    <source>
        <dbReference type="Proteomes" id="UP000694547"/>
    </source>
</evidence>
<protein>
    <recommendedName>
        <fullName evidence="6">Brix domain-containing protein</fullName>
    </recommendedName>
</protein>
<reference evidence="7" key="3">
    <citation type="submission" date="2025-09" db="UniProtKB">
        <authorList>
            <consortium name="Ensembl"/>
        </authorList>
    </citation>
    <scope>IDENTIFICATION</scope>
</reference>
<evidence type="ECO:0000256" key="1">
    <source>
        <dbReference type="ARBA" id="ARBA00004604"/>
    </source>
</evidence>
<dbReference type="GO" id="GO:0005654">
    <property type="term" value="C:nucleoplasm"/>
    <property type="evidence" value="ECO:0007669"/>
    <property type="project" value="UniProtKB-ARBA"/>
</dbReference>
<proteinExistence type="predicted"/>
<evidence type="ECO:0000256" key="4">
    <source>
        <dbReference type="ARBA" id="ARBA00045281"/>
    </source>
</evidence>